<evidence type="ECO:0000256" key="2">
    <source>
        <dbReference type="ARBA" id="ARBA00022618"/>
    </source>
</evidence>
<accession>A0A0S4QPY3</accession>
<evidence type="ECO:0000256" key="3">
    <source>
        <dbReference type="ARBA" id="ARBA00022692"/>
    </source>
</evidence>
<proteinExistence type="inferred from homology"/>
<feature type="transmembrane region" description="Helical" evidence="7">
    <location>
        <begin position="66"/>
        <end position="84"/>
    </location>
</feature>
<evidence type="ECO:0000256" key="7">
    <source>
        <dbReference type="HAMAP-Rule" id="MF_00631"/>
    </source>
</evidence>
<comment type="similarity">
    <text evidence="7">Belongs to the CrgA family.</text>
</comment>
<keyword evidence="2 7" id="KW-0132">Cell division</keyword>
<keyword evidence="10" id="KW-1185">Reference proteome</keyword>
<name>A0A0S4QPY3_9ACTN</name>
<dbReference type="RefSeq" id="WP_006538545.1">
    <property type="nucleotide sequence ID" value="NZ_FAOZ01000014.1"/>
</dbReference>
<feature type="transmembrane region" description="Helical" evidence="7">
    <location>
        <begin position="33"/>
        <end position="54"/>
    </location>
</feature>
<dbReference type="Proteomes" id="UP000198802">
    <property type="component" value="Unassembled WGS sequence"/>
</dbReference>
<dbReference type="EMBL" id="FAOZ01000014">
    <property type="protein sequence ID" value="CUU57681.1"/>
    <property type="molecule type" value="Genomic_DNA"/>
</dbReference>
<evidence type="ECO:0000256" key="8">
    <source>
        <dbReference type="SAM" id="MobiDB-lite"/>
    </source>
</evidence>
<dbReference type="InterPro" id="IPR009619">
    <property type="entry name" value="CrgA"/>
</dbReference>
<organism evidence="9 10">
    <name type="scientific">Parafrankia irregularis</name>
    <dbReference type="NCBI Taxonomy" id="795642"/>
    <lineage>
        <taxon>Bacteria</taxon>
        <taxon>Bacillati</taxon>
        <taxon>Actinomycetota</taxon>
        <taxon>Actinomycetes</taxon>
        <taxon>Frankiales</taxon>
        <taxon>Frankiaceae</taxon>
        <taxon>Parafrankia</taxon>
    </lineage>
</organism>
<keyword evidence="3 7" id="KW-0812">Transmembrane</keyword>
<keyword evidence="1 7" id="KW-1003">Cell membrane</keyword>
<dbReference type="AlphaFoldDB" id="A0A0S4QPY3"/>
<evidence type="ECO:0000256" key="1">
    <source>
        <dbReference type="ARBA" id="ARBA00022475"/>
    </source>
</evidence>
<evidence type="ECO:0000256" key="5">
    <source>
        <dbReference type="ARBA" id="ARBA00023136"/>
    </source>
</evidence>
<keyword evidence="5 7" id="KW-0472">Membrane</keyword>
<dbReference type="GO" id="GO:0051301">
    <property type="term" value="P:cell division"/>
    <property type="evidence" value="ECO:0007669"/>
    <property type="project" value="UniProtKB-UniRule"/>
</dbReference>
<dbReference type="HAMAP" id="MF_00631">
    <property type="entry name" value="CrgA"/>
    <property type="match status" value="1"/>
</dbReference>
<evidence type="ECO:0000256" key="4">
    <source>
        <dbReference type="ARBA" id="ARBA00022989"/>
    </source>
</evidence>
<sequence>MPESRSRKPKKSTATAPGGSTRAPKRKPPSPPWFGAMILAFFLIGIAYLLVYYFSNGGVLGMESLGGWNILIGFGFVVIGLAVSTQWR</sequence>
<evidence type="ECO:0000313" key="9">
    <source>
        <dbReference type="EMBL" id="CUU57681.1"/>
    </source>
</evidence>
<gene>
    <name evidence="7" type="primary">crgA</name>
    <name evidence="9" type="ORF">Ga0074812_11427</name>
</gene>
<keyword evidence="6 7" id="KW-0131">Cell cycle</keyword>
<comment type="subcellular location">
    <subcellularLocation>
        <location evidence="7">Cell membrane</location>
        <topology evidence="7">Multi-pass membrane protein</topology>
    </subcellularLocation>
</comment>
<dbReference type="GO" id="GO:0005886">
    <property type="term" value="C:plasma membrane"/>
    <property type="evidence" value="ECO:0007669"/>
    <property type="project" value="UniProtKB-SubCell"/>
</dbReference>
<reference evidence="10" key="1">
    <citation type="submission" date="2015-11" db="EMBL/GenBank/DDBJ databases">
        <authorList>
            <person name="Varghese N."/>
        </authorList>
    </citation>
    <scope>NUCLEOTIDE SEQUENCE [LARGE SCALE GENOMIC DNA]</scope>
    <source>
        <strain evidence="10">DSM 45899</strain>
    </source>
</reference>
<keyword evidence="4 7" id="KW-1133">Transmembrane helix</keyword>
<evidence type="ECO:0000256" key="6">
    <source>
        <dbReference type="ARBA" id="ARBA00023306"/>
    </source>
</evidence>
<feature type="region of interest" description="Disordered" evidence="8">
    <location>
        <begin position="1"/>
        <end position="31"/>
    </location>
</feature>
<evidence type="ECO:0000313" key="10">
    <source>
        <dbReference type="Proteomes" id="UP000198802"/>
    </source>
</evidence>
<dbReference type="Pfam" id="PF06781">
    <property type="entry name" value="CrgA"/>
    <property type="match status" value="1"/>
</dbReference>
<protein>
    <recommendedName>
        <fullName evidence="7">Cell division protein CrgA</fullName>
    </recommendedName>
</protein>
<comment type="function">
    <text evidence="7">Involved in cell division.</text>
</comment>